<comment type="caution">
    <text evidence="8">The sequence shown here is derived from an EMBL/GenBank/DDBJ whole genome shotgun (WGS) entry which is preliminary data.</text>
</comment>
<proteinExistence type="inferred from homology"/>
<dbReference type="GO" id="GO:0051287">
    <property type="term" value="F:NAD binding"/>
    <property type="evidence" value="ECO:0007669"/>
    <property type="project" value="InterPro"/>
</dbReference>
<dbReference type="GO" id="GO:0016616">
    <property type="term" value="F:oxidoreductase activity, acting on the CH-OH group of donors, NAD or NADP as acceptor"/>
    <property type="evidence" value="ECO:0007669"/>
    <property type="project" value="InterPro"/>
</dbReference>
<evidence type="ECO:0000259" key="6">
    <source>
        <dbReference type="Pfam" id="PF00389"/>
    </source>
</evidence>
<gene>
    <name evidence="8" type="ORF">HKX02_21640</name>
</gene>
<feature type="domain" description="D-isomer specific 2-hydroxyacid dehydrogenase catalytic" evidence="6">
    <location>
        <begin position="29"/>
        <end position="334"/>
    </location>
</feature>
<dbReference type="CDD" id="cd05299">
    <property type="entry name" value="CtBP_dh"/>
    <property type="match status" value="1"/>
</dbReference>
<feature type="domain" description="D-isomer specific 2-hydroxyacid dehydrogenase NAD-binding" evidence="7">
    <location>
        <begin position="121"/>
        <end position="302"/>
    </location>
</feature>
<keyword evidence="3" id="KW-0520">NAD</keyword>
<dbReference type="GO" id="GO:0003714">
    <property type="term" value="F:transcription corepressor activity"/>
    <property type="evidence" value="ECO:0007669"/>
    <property type="project" value="InterPro"/>
</dbReference>
<keyword evidence="9" id="KW-1185">Reference proteome</keyword>
<evidence type="ECO:0000259" key="7">
    <source>
        <dbReference type="Pfam" id="PF02826"/>
    </source>
</evidence>
<dbReference type="Gene3D" id="3.40.50.720">
    <property type="entry name" value="NAD(P)-binding Rossmann-like Domain"/>
    <property type="match status" value="2"/>
</dbReference>
<sequence>MTERSGNAGADSRPKVVITDYDYGDVDIERAILERAGARVVALQAKHESDLFDEIRDCAAVMNQYARVGAEAIRRMEQCKVIARYGVGVDIVDVDAASEKGVLVTNVRDYCTEEVADHAISLWLTLARQLPAYDKATHQGIWQWQSGAPIHRLRGQIMGIVSFGRIGQAIASRARGFGLEIVVYDPFMDEAQVAAAGARKVDKAELLALSDVLMMQVPMTPETRHFLSEQEFRQMKPNAILVNTGRGPTIDNKALYKALTENWIAAAGLDDPEEEPAKRASWSPRDNPLFTLPNVIVTPHAAYYSEESIRAAREIAASEVARVLTGQKPRNPVNADRLKPAEVMSNA</sequence>
<dbReference type="SUPFAM" id="SSF52283">
    <property type="entry name" value="Formate/glycerate dehydrogenase catalytic domain-like"/>
    <property type="match status" value="1"/>
</dbReference>
<dbReference type="InterPro" id="IPR050857">
    <property type="entry name" value="D-2-hydroxyacid_DH"/>
</dbReference>
<dbReference type="AlphaFoldDB" id="A0A849KZQ8"/>
<comment type="similarity">
    <text evidence="1 4">Belongs to the D-isomer specific 2-hydroxyacid dehydrogenase family.</text>
</comment>
<dbReference type="InterPro" id="IPR006139">
    <property type="entry name" value="D-isomer_2_OHA_DH_cat_dom"/>
</dbReference>
<evidence type="ECO:0000256" key="1">
    <source>
        <dbReference type="ARBA" id="ARBA00005854"/>
    </source>
</evidence>
<dbReference type="SUPFAM" id="SSF51735">
    <property type="entry name" value="NAD(P)-binding Rossmann-fold domains"/>
    <property type="match status" value="1"/>
</dbReference>
<dbReference type="PANTHER" id="PTHR42789:SF1">
    <property type="entry name" value="D-ISOMER SPECIFIC 2-HYDROXYACID DEHYDROGENASE FAMILY PROTEIN (AFU_ORTHOLOGUE AFUA_6G10090)"/>
    <property type="match status" value="1"/>
</dbReference>
<name>A0A849KZQ8_9HYPH</name>
<dbReference type="PANTHER" id="PTHR42789">
    <property type="entry name" value="D-ISOMER SPECIFIC 2-HYDROXYACID DEHYDROGENASE FAMILY PROTEIN (AFU_ORTHOLOGUE AFUA_6G10090)"/>
    <property type="match status" value="1"/>
</dbReference>
<evidence type="ECO:0000256" key="5">
    <source>
        <dbReference type="SAM" id="MobiDB-lite"/>
    </source>
</evidence>
<evidence type="ECO:0000313" key="9">
    <source>
        <dbReference type="Proteomes" id="UP000574931"/>
    </source>
</evidence>
<dbReference type="Pfam" id="PF00389">
    <property type="entry name" value="2-Hacid_dh"/>
    <property type="match status" value="1"/>
</dbReference>
<dbReference type="InterPro" id="IPR006140">
    <property type="entry name" value="D-isomer_DH_NAD-bd"/>
</dbReference>
<accession>A0A849KZQ8</accession>
<keyword evidence="2 4" id="KW-0560">Oxidoreductase</keyword>
<dbReference type="InterPro" id="IPR043322">
    <property type="entry name" value="CtBP"/>
</dbReference>
<evidence type="ECO:0000256" key="4">
    <source>
        <dbReference type="RuleBase" id="RU003719"/>
    </source>
</evidence>
<evidence type="ECO:0000256" key="2">
    <source>
        <dbReference type="ARBA" id="ARBA00023002"/>
    </source>
</evidence>
<evidence type="ECO:0000313" key="8">
    <source>
        <dbReference type="EMBL" id="NNU62842.1"/>
    </source>
</evidence>
<dbReference type="RefSeq" id="WP_171319162.1">
    <property type="nucleotide sequence ID" value="NZ_JABFCY010000016.1"/>
</dbReference>
<dbReference type="Pfam" id="PF02826">
    <property type="entry name" value="2-Hacid_dh_C"/>
    <property type="match status" value="1"/>
</dbReference>
<organism evidence="8 9">
    <name type="scientific">Ochrobactrum soli</name>
    <dbReference type="NCBI Taxonomy" id="2448455"/>
    <lineage>
        <taxon>Bacteria</taxon>
        <taxon>Pseudomonadati</taxon>
        <taxon>Pseudomonadota</taxon>
        <taxon>Alphaproteobacteria</taxon>
        <taxon>Hyphomicrobiales</taxon>
        <taxon>Brucellaceae</taxon>
        <taxon>Brucella/Ochrobactrum group</taxon>
        <taxon>Ochrobactrum</taxon>
    </lineage>
</organism>
<dbReference type="Proteomes" id="UP000574931">
    <property type="component" value="Unassembled WGS sequence"/>
</dbReference>
<dbReference type="EMBL" id="JABFCY010000016">
    <property type="protein sequence ID" value="NNU62842.1"/>
    <property type="molecule type" value="Genomic_DNA"/>
</dbReference>
<evidence type="ECO:0000256" key="3">
    <source>
        <dbReference type="ARBA" id="ARBA00023027"/>
    </source>
</evidence>
<dbReference type="InterPro" id="IPR036291">
    <property type="entry name" value="NAD(P)-bd_dom_sf"/>
</dbReference>
<reference evidence="8 9" key="1">
    <citation type="submission" date="2020-05" db="EMBL/GenBank/DDBJ databases">
        <title>Draft Genome Sequence of Ochrobactrum soli Isolated from Stable Fly Gut.</title>
        <authorList>
            <person name="Pileggi M.T."/>
            <person name="Vazhakkala L.J."/>
            <person name="Wong C.N."/>
        </authorList>
    </citation>
    <scope>NUCLEOTIDE SEQUENCE [LARGE SCALE GENOMIC DNA]</scope>
    <source>
        <strain evidence="8 9">MTP-C0764</strain>
    </source>
</reference>
<protein>
    <submittedName>
        <fullName evidence="8">C-terminal binding protein</fullName>
    </submittedName>
</protein>
<feature type="region of interest" description="Disordered" evidence="5">
    <location>
        <begin position="328"/>
        <end position="347"/>
    </location>
</feature>